<evidence type="ECO:0000313" key="3">
    <source>
        <dbReference type="EMBL" id="NIK88332.1"/>
    </source>
</evidence>
<gene>
    <name evidence="3" type="ORF">FHS83_001650</name>
</gene>
<proteinExistence type="predicted"/>
<name>A0A846MZ96_9PROT</name>
<dbReference type="InterPro" id="IPR014710">
    <property type="entry name" value="RmlC-like_jellyroll"/>
</dbReference>
<evidence type="ECO:0000313" key="4">
    <source>
        <dbReference type="Proteomes" id="UP000570514"/>
    </source>
</evidence>
<feature type="signal peptide" evidence="1">
    <location>
        <begin position="1"/>
        <end position="22"/>
    </location>
</feature>
<keyword evidence="3" id="KW-0413">Isomerase</keyword>
<reference evidence="3 4" key="1">
    <citation type="submission" date="2020-03" db="EMBL/GenBank/DDBJ databases">
        <title>Genomic Encyclopedia of Type Strains, Phase IV (KMG-IV): sequencing the most valuable type-strain genomes for metagenomic binning, comparative biology and taxonomic classification.</title>
        <authorList>
            <person name="Goeker M."/>
        </authorList>
    </citation>
    <scope>NUCLEOTIDE SEQUENCE [LARGE SCALE GENOMIC DNA]</scope>
    <source>
        <strain evidence="3 4">DSM 19867</strain>
    </source>
</reference>
<evidence type="ECO:0000256" key="1">
    <source>
        <dbReference type="SAM" id="SignalP"/>
    </source>
</evidence>
<sequence length="145" mass="15086">MKAKAPLFATLALDLITAAAFADGSPLDGSKVYHRDDAPARSFPNGGGARDLILGTLKTGEAVRLHESMQPQGAPPNPAHAIEHSELIIVGEGRLAFIHDGVTEEAGPGDVLYVAYGTNHQIQNIGSGPVKYAIVSIGGDIKPKP</sequence>
<dbReference type="EMBL" id="JAASRM010000001">
    <property type="protein sequence ID" value="NIK88332.1"/>
    <property type="molecule type" value="Genomic_DNA"/>
</dbReference>
<dbReference type="InterPro" id="IPR011051">
    <property type="entry name" value="RmlC_Cupin_sf"/>
</dbReference>
<dbReference type="InterPro" id="IPR013096">
    <property type="entry name" value="Cupin_2"/>
</dbReference>
<dbReference type="RefSeq" id="WP_167082518.1">
    <property type="nucleotide sequence ID" value="NZ_BAAADC010000001.1"/>
</dbReference>
<dbReference type="AlphaFoldDB" id="A0A846MZ96"/>
<dbReference type="GO" id="GO:0016853">
    <property type="term" value="F:isomerase activity"/>
    <property type="evidence" value="ECO:0007669"/>
    <property type="project" value="UniProtKB-KW"/>
</dbReference>
<dbReference type="Pfam" id="PF07883">
    <property type="entry name" value="Cupin_2"/>
    <property type="match status" value="1"/>
</dbReference>
<evidence type="ECO:0000259" key="2">
    <source>
        <dbReference type="Pfam" id="PF07883"/>
    </source>
</evidence>
<keyword evidence="1" id="KW-0732">Signal</keyword>
<keyword evidence="4" id="KW-1185">Reference proteome</keyword>
<feature type="domain" description="Cupin type-2" evidence="2">
    <location>
        <begin position="67"/>
        <end position="133"/>
    </location>
</feature>
<feature type="chain" id="PRO_5032322000" evidence="1">
    <location>
        <begin position="23"/>
        <end position="145"/>
    </location>
</feature>
<dbReference type="Proteomes" id="UP000570514">
    <property type="component" value="Unassembled WGS sequence"/>
</dbReference>
<protein>
    <submittedName>
        <fullName evidence="3">Mannose-6-phosphate isomerase-like protein (Cupin superfamily)</fullName>
    </submittedName>
</protein>
<dbReference type="Gene3D" id="2.60.120.10">
    <property type="entry name" value="Jelly Rolls"/>
    <property type="match status" value="1"/>
</dbReference>
<dbReference type="SUPFAM" id="SSF51182">
    <property type="entry name" value="RmlC-like cupins"/>
    <property type="match status" value="1"/>
</dbReference>
<accession>A0A846MZ96</accession>
<organism evidence="3 4">
    <name type="scientific">Rhizomicrobium palustre</name>
    <dbReference type="NCBI Taxonomy" id="189966"/>
    <lineage>
        <taxon>Bacteria</taxon>
        <taxon>Pseudomonadati</taxon>
        <taxon>Pseudomonadota</taxon>
        <taxon>Alphaproteobacteria</taxon>
        <taxon>Micropepsales</taxon>
        <taxon>Micropepsaceae</taxon>
        <taxon>Rhizomicrobium</taxon>
    </lineage>
</organism>
<comment type="caution">
    <text evidence="3">The sequence shown here is derived from an EMBL/GenBank/DDBJ whole genome shotgun (WGS) entry which is preliminary data.</text>
</comment>